<dbReference type="EMBL" id="CM056742">
    <property type="protein sequence ID" value="KAJ8681148.1"/>
    <property type="molecule type" value="Genomic_DNA"/>
</dbReference>
<keyword evidence="2" id="KW-1185">Reference proteome</keyword>
<gene>
    <name evidence="1" type="ORF">QAD02_016935</name>
</gene>
<dbReference type="Proteomes" id="UP001239111">
    <property type="component" value="Chromosome 2"/>
</dbReference>
<evidence type="ECO:0000313" key="1">
    <source>
        <dbReference type="EMBL" id="KAJ8681148.1"/>
    </source>
</evidence>
<name>A0ACC2PDI8_9HYME</name>
<reference evidence="1" key="1">
    <citation type="submission" date="2023-04" db="EMBL/GenBank/DDBJ databases">
        <title>A chromosome-level genome assembly of the parasitoid wasp Eretmocerus hayati.</title>
        <authorList>
            <person name="Zhong Y."/>
            <person name="Liu S."/>
            <person name="Liu Y."/>
        </authorList>
    </citation>
    <scope>NUCLEOTIDE SEQUENCE</scope>
    <source>
        <strain evidence="1">ZJU_SS_LIU_2023</strain>
    </source>
</reference>
<evidence type="ECO:0000313" key="2">
    <source>
        <dbReference type="Proteomes" id="UP001239111"/>
    </source>
</evidence>
<proteinExistence type="predicted"/>
<comment type="caution">
    <text evidence="1">The sequence shown here is derived from an EMBL/GenBank/DDBJ whole genome shotgun (WGS) entry which is preliminary data.</text>
</comment>
<protein>
    <submittedName>
        <fullName evidence="1">Uncharacterized protein</fullName>
    </submittedName>
</protein>
<sequence>MTHVTETGKKPRQAARNHKKGQKQQADEEVEVQLPPPPDGGWGWVVVFASFMIHVITDGVTYSYGLFHEEFKSYFNTTNQAASWVESFLYGVTYCSGPISSFLVNKFGCRAVTVAGTILASGCLMASVFAPNVVVLYITAGAGTGLGFGLIYLPAIVSVTVYFEKYRSLATGIAVCGSGLGNTMFVPLIRYLIDVYGGFKGAMMILAGIVLNCIAFGIMFRPLEPVKSKESVPLKTVTSNGKTSPTSPEDATQKYNENHLSVKHATPRRLSNSKSLDSGDSNNRLALSQPILADKEGSQSREPFTRSTYGSGIMNRSDVFLRSSIHSIRKRSESLTNSEENIRFRLSLRSLPNGTGHRALEPVPSSEDFEDPNIMKRMLRFSLLRDPIFIIFTISNFCTSVGFNVPYVYLVSQATEHGIDEKTASSLLSIVGTANAVGRIVLGYIADKPWVNRLLIYNLCLTICGLSTALSSQCSSYIMFAMYASVFGFTAGAYVGLTSVCLVDLVGLDRLTNAFGLVLLSQGIASFLGPPLAGVLSDELHSYGPGFILAGSMIAISGLMLFFIPPIQRCMQKKSENMQKVATVA</sequence>
<accession>A0ACC2PDI8</accession>
<organism evidence="1 2">
    <name type="scientific">Eretmocerus hayati</name>
    <dbReference type="NCBI Taxonomy" id="131215"/>
    <lineage>
        <taxon>Eukaryota</taxon>
        <taxon>Metazoa</taxon>
        <taxon>Ecdysozoa</taxon>
        <taxon>Arthropoda</taxon>
        <taxon>Hexapoda</taxon>
        <taxon>Insecta</taxon>
        <taxon>Pterygota</taxon>
        <taxon>Neoptera</taxon>
        <taxon>Endopterygota</taxon>
        <taxon>Hymenoptera</taxon>
        <taxon>Apocrita</taxon>
        <taxon>Proctotrupomorpha</taxon>
        <taxon>Chalcidoidea</taxon>
        <taxon>Aphelinidae</taxon>
        <taxon>Aphelininae</taxon>
        <taxon>Eretmocerus</taxon>
    </lineage>
</organism>